<dbReference type="SUPFAM" id="SSF140718">
    <property type="entry name" value="Mediator hinge subcomplex-like"/>
    <property type="match status" value="1"/>
</dbReference>
<evidence type="ECO:0000256" key="1">
    <source>
        <dbReference type="ARBA" id="ARBA00004123"/>
    </source>
</evidence>
<evidence type="ECO:0000313" key="9">
    <source>
        <dbReference type="Proteomes" id="UP000242715"/>
    </source>
</evidence>
<name>A0A2Z6MJT2_TRISU</name>
<evidence type="ECO:0000256" key="4">
    <source>
        <dbReference type="ARBA" id="ARBA00023163"/>
    </source>
</evidence>
<dbReference type="Proteomes" id="UP000242715">
    <property type="component" value="Unassembled WGS sequence"/>
</dbReference>
<dbReference type="InterPro" id="IPR027409">
    <property type="entry name" value="GroEL-like_apical_dom_sf"/>
</dbReference>
<dbReference type="SUPFAM" id="SSF52029">
    <property type="entry name" value="GroEL apical domain-like"/>
    <property type="match status" value="1"/>
</dbReference>
<evidence type="ECO:0000313" key="8">
    <source>
        <dbReference type="EMBL" id="GAU32438.1"/>
    </source>
</evidence>
<dbReference type="GO" id="GO:0140662">
    <property type="term" value="F:ATP-dependent protein folding chaperone"/>
    <property type="evidence" value="ECO:0007669"/>
    <property type="project" value="InterPro"/>
</dbReference>
<keyword evidence="6" id="KW-0539">Nucleus</keyword>
<keyword evidence="9" id="KW-1185">Reference proteome</keyword>
<dbReference type="Gene3D" id="3.50.7.10">
    <property type="entry name" value="GroEL"/>
    <property type="match status" value="1"/>
</dbReference>
<proteinExistence type="inferred from homology"/>
<dbReference type="PANTHER" id="PTHR45633">
    <property type="entry name" value="60 KDA HEAT SHOCK PROTEIN, MITOCHONDRIAL"/>
    <property type="match status" value="1"/>
</dbReference>
<evidence type="ECO:0000256" key="5">
    <source>
        <dbReference type="ARBA" id="ARBA00023186"/>
    </source>
</evidence>
<comment type="similarity">
    <text evidence="2">Belongs to the chaperonin (HSP60) family.</text>
</comment>
<evidence type="ECO:0000256" key="3">
    <source>
        <dbReference type="ARBA" id="ARBA00023015"/>
    </source>
</evidence>
<dbReference type="InterPro" id="IPR037212">
    <property type="entry name" value="Med7/Med21-like"/>
</dbReference>
<dbReference type="GO" id="GO:0042026">
    <property type="term" value="P:protein refolding"/>
    <property type="evidence" value="ECO:0007669"/>
    <property type="project" value="InterPro"/>
</dbReference>
<dbReference type="AlphaFoldDB" id="A0A2Z6MJT2"/>
<evidence type="ECO:0000256" key="7">
    <source>
        <dbReference type="SAM" id="MobiDB-lite"/>
    </source>
</evidence>
<feature type="region of interest" description="Disordered" evidence="7">
    <location>
        <begin position="96"/>
        <end position="120"/>
    </location>
</feature>
<accession>A0A2Z6MJT2</accession>
<keyword evidence="4" id="KW-0804">Transcription</keyword>
<evidence type="ECO:0000256" key="6">
    <source>
        <dbReference type="ARBA" id="ARBA00023242"/>
    </source>
</evidence>
<keyword evidence="3" id="KW-0805">Transcription regulation</keyword>
<organism evidence="8 9">
    <name type="scientific">Trifolium subterraneum</name>
    <name type="common">Subterranean clover</name>
    <dbReference type="NCBI Taxonomy" id="3900"/>
    <lineage>
        <taxon>Eukaryota</taxon>
        <taxon>Viridiplantae</taxon>
        <taxon>Streptophyta</taxon>
        <taxon>Embryophyta</taxon>
        <taxon>Tracheophyta</taxon>
        <taxon>Spermatophyta</taxon>
        <taxon>Magnoliopsida</taxon>
        <taxon>eudicotyledons</taxon>
        <taxon>Gunneridae</taxon>
        <taxon>Pentapetalae</taxon>
        <taxon>rosids</taxon>
        <taxon>fabids</taxon>
        <taxon>Fabales</taxon>
        <taxon>Fabaceae</taxon>
        <taxon>Papilionoideae</taxon>
        <taxon>50 kb inversion clade</taxon>
        <taxon>NPAAA clade</taxon>
        <taxon>Hologalegina</taxon>
        <taxon>IRL clade</taxon>
        <taxon>Trifolieae</taxon>
        <taxon>Trifolium</taxon>
    </lineage>
</organism>
<protein>
    <submittedName>
        <fullName evidence="8">Uncharacterized protein</fullName>
    </submittedName>
</protein>
<comment type="subcellular location">
    <subcellularLocation>
        <location evidence="1">Nucleus</location>
    </subcellularLocation>
</comment>
<dbReference type="GO" id="GO:0016592">
    <property type="term" value="C:mediator complex"/>
    <property type="evidence" value="ECO:0007669"/>
    <property type="project" value="InterPro"/>
</dbReference>
<dbReference type="OrthoDB" id="1740201at2759"/>
<sequence>MTSTLVKAAKQFDAFVASLPISETGEEAQLERITQLQACDIKAPGFGENRKSGLEDLAIITGGQLITEDLGHNLEKVDMGMFDSCQKRMQTFLESKEPVDGDVDSGLSSQFVDGRLRKNR</sequence>
<gene>
    <name evidence="8" type="ORF">TSUD_158360</name>
</gene>
<evidence type="ECO:0000256" key="2">
    <source>
        <dbReference type="ARBA" id="ARBA00006607"/>
    </source>
</evidence>
<dbReference type="EMBL" id="DF973491">
    <property type="protein sequence ID" value="GAU32438.1"/>
    <property type="molecule type" value="Genomic_DNA"/>
</dbReference>
<reference evidence="9" key="1">
    <citation type="journal article" date="2017" name="Front. Plant Sci.">
        <title>Climate Clever Clovers: New Paradigm to Reduce the Environmental Footprint of Ruminants by Breeding Low Methanogenic Forages Utilizing Haplotype Variation.</title>
        <authorList>
            <person name="Kaur P."/>
            <person name="Appels R."/>
            <person name="Bayer P.E."/>
            <person name="Keeble-Gagnere G."/>
            <person name="Wang J."/>
            <person name="Hirakawa H."/>
            <person name="Shirasawa K."/>
            <person name="Vercoe P."/>
            <person name="Stefanova K."/>
            <person name="Durmic Z."/>
            <person name="Nichols P."/>
            <person name="Revell C."/>
            <person name="Isobe S.N."/>
            <person name="Edwards D."/>
            <person name="Erskine W."/>
        </authorList>
    </citation>
    <scope>NUCLEOTIDE SEQUENCE [LARGE SCALE GENOMIC DNA]</scope>
    <source>
        <strain evidence="9">cv. Daliak</strain>
    </source>
</reference>
<keyword evidence="5" id="KW-0143">Chaperone</keyword>
<dbReference type="InterPro" id="IPR001844">
    <property type="entry name" value="Cpn60/GroEL"/>
</dbReference>